<reference evidence="4" key="1">
    <citation type="submission" date="2019-02" db="EMBL/GenBank/DDBJ databases">
        <authorList>
            <person name="Gruber-Vodicka R. H."/>
            <person name="Seah K. B. B."/>
        </authorList>
    </citation>
    <scope>NUCLEOTIDE SEQUENCE</scope>
    <source>
        <strain evidence="4">BECK_BZ15</strain>
    </source>
</reference>
<dbReference type="SUPFAM" id="SSF48371">
    <property type="entry name" value="ARM repeat"/>
    <property type="match status" value="3"/>
</dbReference>
<dbReference type="SUPFAM" id="SSF52540">
    <property type="entry name" value="P-loop containing nucleoside triphosphate hydrolases"/>
    <property type="match status" value="1"/>
</dbReference>
<dbReference type="Pfam" id="PF20703">
    <property type="entry name" value="nSTAND1"/>
    <property type="match status" value="1"/>
</dbReference>
<dbReference type="InterPro" id="IPR049052">
    <property type="entry name" value="nSTAND1"/>
</dbReference>
<dbReference type="PANTHER" id="PTHR12697:SF5">
    <property type="entry name" value="DEOXYHYPUSINE HYDROXYLASE"/>
    <property type="match status" value="1"/>
</dbReference>
<dbReference type="Gene3D" id="1.25.10.10">
    <property type="entry name" value="Leucine-rich Repeat Variant"/>
    <property type="match status" value="4"/>
</dbReference>
<evidence type="ECO:0000256" key="2">
    <source>
        <dbReference type="SAM" id="MobiDB-lite"/>
    </source>
</evidence>
<dbReference type="PANTHER" id="PTHR12697">
    <property type="entry name" value="PBS LYASE HEAT-LIKE PROTEIN"/>
    <property type="match status" value="1"/>
</dbReference>
<feature type="compositionally biased region" description="Polar residues" evidence="2">
    <location>
        <begin position="1"/>
        <end position="11"/>
    </location>
</feature>
<evidence type="ECO:0000313" key="4">
    <source>
        <dbReference type="EMBL" id="VFJ43753.1"/>
    </source>
</evidence>
<proteinExistence type="predicted"/>
<dbReference type="Pfam" id="PF13646">
    <property type="entry name" value="HEAT_2"/>
    <property type="match status" value="3"/>
</dbReference>
<dbReference type="InterPro" id="IPR011989">
    <property type="entry name" value="ARM-like"/>
</dbReference>
<sequence>MNSPSRNTPRTDTPFGGKHPKWPLKWLRSLPDAPGSARTAASRHSDDNPYKGLTPYQEEDSGWFFGRDADRAQLIDKILANPFTLLLAETGVGKSSLLQAAVLPYLKDPEAHNVDVVYWNDWVPSDPARVVKRAILKTLKKQRRMPAGNFESREKMLARDLIGFLQLCAYFFRPPLVLVLDQFEEFFRYQRHSEHFGPFVAELADLIKQRAVPVALVISMREDFALEMNAFRPHLDRRVFDNYYRLEKLNKDNARAAIEDPVEKAGFRYEPPLVQALLLDLSLRERNRLADVAVPEEQERVEAPYLQIVCEQLWEICRDDPGKTLRLDSYRQHGGAEALLESYLTGRLAALSHAQRRLASGTFDHLVTREGTKNAHTVDSLAKALGERKDILKPVLESLHQARILRQQRRANLKTRKEEDWYELYHDLFSDGIGRWNQEFKNHWYELLRRKIKDAVTIKVTGRGILIIAVLYGAFDTVLYFSNQHLSLSPRGGDLEKVELFQGQANRDPLFFDRKFLAETGLVSARIEPHLRFREKGIDVPERLVTEATTNRGMVDGIRAHWANGNPRAALELADTAISPTNPTRAREVIRWLSGIRGREATSVLEKHLACAGEDSSLRPDLIAALMAREAFHIPDIHEGMLRVLETHLGTRNPVTLSNPLGVGSWRRFVDLLAKQLSKAWQDPETRYRTARALALLGDSRAVPALLRLVRDDDPKMRRVATYYLLTKFSNYLSWHPRLLMDPPLPATLEGFFLLSLGLGTELHDTVLPALKRVARETVPAPEALKPIGIPYRKWPEGTGTRTIHPVLAFAGRFPTLAQEPALGESILVSLLGDHLVSLSQDPSWVTRRNAARALGNLTGMGARVVEPLISLLGDSNSDVRKAAARSLSALGGNADTRVIDALIPLLKDSNSSVRSAVADALEKIAEGNEALRRHMVIASVGALAEENFSRRISATPLLGRMGGKDAFEALHKHLDNPRLSADEQFQIAAALWRIGARIHHDDAHVPIFDLIKEGTFIDIERTRGVAPVQELEKHVFLAEESRLDEFLIKDPELMRILLGTLFEDRYSPKAKSRYVNRILSRIGEDEAIRVLLTDILQNISRPDEKREIVRNIIDTLEGRFLLLLWPLLEQGDQKTIEAYIQTLEGRFLPPLWPLLWEQGDQEIIQAYIRQLGAKFQRDMLETLFDHPEPSIRTAAATELAGLGDGRGLALLNEHIATDSDKLDRRWRLIATQNAATELVGKLSEQDDIGLSIHLAGLGMPALIMPLLAHAVANPDSPRNSDIPNAMGALGSFRAVPFLLAGLRDGDDDIRKNSRAALGRMGALQALDELGRQRTAFPRVSSTTVHAMGEIGHPRAADRILALLRTAENIRNSEIDDITTALADTARERHVPGIIGLLDADSGPVRRIAARTLGEMEVGTREAAQALRARVALFLGRDAHGNPNPAAKSLAPEQYGWRFLADTVTALGRLGEPEDEPLVAVILAEEFPGLNNYWANEIRRTAALGLLTWNNEAGLPLIEEQVRSKSTEDRKKIARLLDRVPSQTAIGFLRELAADPVLSVKEVAIRSLGYSLRHSRHRAKQPELSAKVLNDLHELLSDPNARVQSAAAKALGIIRDPASIEHLARTVREREYPLLSRIKALEALGNIPALNGVAAAVFRAQADKAYAGEKGAKEPVLGIRTLNLLGKLQGGESKAEILAWMDGWLGKIEGQYPAWRKERDAEPVNPSSRGTASASGDDCRAEALEDTGFKAAPGPEGFYWGFDLAFNMARIDPAGRGLELLGHELADVRQGAWMGMGMVGNMDLLRRVFDAWRESDEPLFRQAAYRAMDEILVHLEIVGEEADLTALRAFAPAIREIPERDRAGICSRMDWTLARLARENDLEDAAPLAFCPKLL</sequence>
<organism evidence="4">
    <name type="scientific">Candidatus Kentrum sp. FW</name>
    <dbReference type="NCBI Taxonomy" id="2126338"/>
    <lineage>
        <taxon>Bacteria</taxon>
        <taxon>Pseudomonadati</taxon>
        <taxon>Pseudomonadota</taxon>
        <taxon>Gammaproteobacteria</taxon>
        <taxon>Candidatus Kentrum</taxon>
    </lineage>
</organism>
<dbReference type="InterPro" id="IPR004155">
    <property type="entry name" value="PBS_lyase_HEAT"/>
</dbReference>
<dbReference type="SMART" id="SM00567">
    <property type="entry name" value="EZ_HEAT"/>
    <property type="match status" value="11"/>
</dbReference>
<dbReference type="EMBL" id="CAADEW010000005">
    <property type="protein sequence ID" value="VFJ43753.1"/>
    <property type="molecule type" value="Genomic_DNA"/>
</dbReference>
<dbReference type="GO" id="GO:0016491">
    <property type="term" value="F:oxidoreductase activity"/>
    <property type="evidence" value="ECO:0007669"/>
    <property type="project" value="TreeGrafter"/>
</dbReference>
<dbReference type="InterPro" id="IPR021133">
    <property type="entry name" value="HEAT_type_2"/>
</dbReference>
<dbReference type="InterPro" id="IPR027417">
    <property type="entry name" value="P-loop_NTPase"/>
</dbReference>
<dbReference type="PROSITE" id="PS50077">
    <property type="entry name" value="HEAT_REPEAT"/>
    <property type="match status" value="2"/>
</dbReference>
<dbReference type="Gene3D" id="3.40.50.300">
    <property type="entry name" value="P-loop containing nucleotide triphosphate hydrolases"/>
    <property type="match status" value="1"/>
</dbReference>
<comment type="function">
    <text evidence="1">Catalyzes the hydroxylation of the N(6)-(4-aminobutyl)-L-lysine intermediate produced by deoxyhypusine synthase/DHPS on a critical lysine of the eukaryotic translation initiation factor 5A/eIF-5A. This is the second step of the post-translational modification of that lysine into an unusual amino acid residue named hypusine. Hypusination is unique to mature eIF-5A factor and is essential for its function.</text>
</comment>
<feature type="domain" description="Novel STAND NTPase 1" evidence="3">
    <location>
        <begin position="49"/>
        <end position="428"/>
    </location>
</feature>
<accession>A0A450RXB1</accession>
<feature type="region of interest" description="Disordered" evidence="2">
    <location>
        <begin position="1"/>
        <end position="53"/>
    </location>
</feature>
<name>A0A450RXB1_9GAMM</name>
<protein>
    <submittedName>
        <fullName evidence="4">HEAT repeat</fullName>
    </submittedName>
</protein>
<dbReference type="InterPro" id="IPR016024">
    <property type="entry name" value="ARM-type_fold"/>
</dbReference>
<gene>
    <name evidence="4" type="ORF">BECKFW1821A_GA0114235_10059</name>
</gene>
<evidence type="ECO:0000259" key="3">
    <source>
        <dbReference type="Pfam" id="PF20703"/>
    </source>
</evidence>
<feature type="compositionally biased region" description="Polar residues" evidence="2">
    <location>
        <begin position="1725"/>
        <end position="1734"/>
    </location>
</feature>
<feature type="region of interest" description="Disordered" evidence="2">
    <location>
        <begin position="1717"/>
        <end position="1738"/>
    </location>
</feature>
<evidence type="ECO:0000256" key="1">
    <source>
        <dbReference type="ARBA" id="ARBA00045876"/>
    </source>
</evidence>